<dbReference type="Pfam" id="PF09994">
    <property type="entry name" value="T6SS_Tle1-like_cat"/>
    <property type="match status" value="2"/>
</dbReference>
<dbReference type="AlphaFoldDB" id="A0A0C3QUI8"/>
<dbReference type="PANTHER" id="PTHR33840:SF2">
    <property type="entry name" value="TLE1 PHOSPHOLIPASE DOMAIN-CONTAINING PROTEIN"/>
    <property type="match status" value="1"/>
</dbReference>
<dbReference type="STRING" id="1051891.A0A0C3QUI8"/>
<feature type="compositionally biased region" description="Low complexity" evidence="1">
    <location>
        <begin position="8"/>
        <end position="26"/>
    </location>
</feature>
<reference evidence="4" key="2">
    <citation type="submission" date="2015-01" db="EMBL/GenBank/DDBJ databases">
        <title>Evolutionary Origins and Diversification of the Mycorrhizal Mutualists.</title>
        <authorList>
            <consortium name="DOE Joint Genome Institute"/>
            <consortium name="Mycorrhizal Genomics Consortium"/>
            <person name="Kohler A."/>
            <person name="Kuo A."/>
            <person name="Nagy L.G."/>
            <person name="Floudas D."/>
            <person name="Copeland A."/>
            <person name="Barry K.W."/>
            <person name="Cichocki N."/>
            <person name="Veneault-Fourrey C."/>
            <person name="LaButti K."/>
            <person name="Lindquist E.A."/>
            <person name="Lipzen A."/>
            <person name="Lundell T."/>
            <person name="Morin E."/>
            <person name="Murat C."/>
            <person name="Riley R."/>
            <person name="Ohm R."/>
            <person name="Sun H."/>
            <person name="Tunlid A."/>
            <person name="Henrissat B."/>
            <person name="Grigoriev I.V."/>
            <person name="Hibbett D.S."/>
            <person name="Martin F."/>
        </authorList>
    </citation>
    <scope>NUCLEOTIDE SEQUENCE [LARGE SCALE GENOMIC DNA]</scope>
    <source>
        <strain evidence="4">MUT 4182</strain>
    </source>
</reference>
<dbReference type="Proteomes" id="UP000054248">
    <property type="component" value="Unassembled WGS sequence"/>
</dbReference>
<proteinExistence type="predicted"/>
<evidence type="ECO:0000313" key="4">
    <source>
        <dbReference type="Proteomes" id="UP000054248"/>
    </source>
</evidence>
<reference evidence="3 4" key="1">
    <citation type="submission" date="2014-04" db="EMBL/GenBank/DDBJ databases">
        <authorList>
            <consortium name="DOE Joint Genome Institute"/>
            <person name="Kuo A."/>
            <person name="Girlanda M."/>
            <person name="Perotto S."/>
            <person name="Kohler A."/>
            <person name="Nagy L.G."/>
            <person name="Floudas D."/>
            <person name="Copeland A."/>
            <person name="Barry K.W."/>
            <person name="Cichocki N."/>
            <person name="Veneault-Fourrey C."/>
            <person name="LaButti K."/>
            <person name="Lindquist E.A."/>
            <person name="Lipzen A."/>
            <person name="Lundell T."/>
            <person name="Morin E."/>
            <person name="Murat C."/>
            <person name="Sun H."/>
            <person name="Tunlid A."/>
            <person name="Henrissat B."/>
            <person name="Grigoriev I.V."/>
            <person name="Hibbett D.S."/>
            <person name="Martin F."/>
            <person name="Nordberg H.P."/>
            <person name="Cantor M.N."/>
            <person name="Hua S.X."/>
        </authorList>
    </citation>
    <scope>NUCLEOTIDE SEQUENCE [LARGE SCALE GENOMIC DNA]</scope>
    <source>
        <strain evidence="3 4">MUT 4182</strain>
    </source>
</reference>
<dbReference type="InterPro" id="IPR018712">
    <property type="entry name" value="Tle1-like_cat"/>
</dbReference>
<feature type="compositionally biased region" description="Polar residues" evidence="1">
    <location>
        <begin position="41"/>
        <end position="51"/>
    </location>
</feature>
<dbReference type="HOGENOM" id="CLU_005049_5_0_1"/>
<evidence type="ECO:0000313" key="3">
    <source>
        <dbReference type="EMBL" id="KIO32129.1"/>
    </source>
</evidence>
<dbReference type="EMBL" id="KN822957">
    <property type="protein sequence ID" value="KIO32129.1"/>
    <property type="molecule type" value="Genomic_DNA"/>
</dbReference>
<dbReference type="OrthoDB" id="3162439at2759"/>
<organism evidence="3 4">
    <name type="scientific">Tulasnella calospora MUT 4182</name>
    <dbReference type="NCBI Taxonomy" id="1051891"/>
    <lineage>
        <taxon>Eukaryota</taxon>
        <taxon>Fungi</taxon>
        <taxon>Dikarya</taxon>
        <taxon>Basidiomycota</taxon>
        <taxon>Agaricomycotina</taxon>
        <taxon>Agaricomycetes</taxon>
        <taxon>Cantharellales</taxon>
        <taxon>Tulasnellaceae</taxon>
        <taxon>Tulasnella</taxon>
    </lineage>
</organism>
<gene>
    <name evidence="3" type="ORF">M407DRAFT_18939</name>
</gene>
<protein>
    <recommendedName>
        <fullName evidence="2">T6SS Phospholipase effector Tle1-like catalytic domain-containing protein</fullName>
    </recommendedName>
</protein>
<dbReference type="InterPro" id="IPR029058">
    <property type="entry name" value="AB_hydrolase_fold"/>
</dbReference>
<keyword evidence="4" id="KW-1185">Reference proteome</keyword>
<dbReference type="PANTHER" id="PTHR33840">
    <property type="match status" value="1"/>
</dbReference>
<feature type="domain" description="T6SS Phospholipase effector Tle1-like catalytic" evidence="2">
    <location>
        <begin position="109"/>
        <end position="221"/>
    </location>
</feature>
<name>A0A0C3QUI8_9AGAM</name>
<evidence type="ECO:0000259" key="2">
    <source>
        <dbReference type="Pfam" id="PF09994"/>
    </source>
</evidence>
<feature type="region of interest" description="Disordered" evidence="1">
    <location>
        <begin position="1"/>
        <end position="97"/>
    </location>
</feature>
<evidence type="ECO:0000256" key="1">
    <source>
        <dbReference type="SAM" id="MobiDB-lite"/>
    </source>
</evidence>
<sequence length="608" mass="68243">MDIESGTMSMPTVPSISIPTPTTPSTETAGSRGSTILPMSLISSGFRSPNRATAFPGPSQNTPMPSPSLVGGDYPSRHVEFSPNLPSPSGEGRMSPAGFVNLPPRRDHRNLILCFDGAAKYSNNGNTNVIRLFQSLDKMKTDKQLCYYQPGMGTTKTLERISQPVSKIIDMALAWYLDDHIIDAYRFLMEHYREGDKICLFGFSRGAYAARCLAGMLHVVGHSSLSYFLAEHVAKVYLKVGLLPRGNEMQIKFAYAGYKDSSDEGVRKAHGFKKAFSRHVSIEFMGVWDCVTSVGLVGKTLPFTSHNAVVKTFRQAFALDERRVKFRHNPWSRAAFDGPPMAAMPNPLKRFRAPRQSVDVDGWDQQEPVTFSEGVKLAGTAVRNALLFRRRTEPRHYRADGHPEDRHAWQCPDCNFPWRETNCKEVWFAGSHSDVGGGEVNTFKEKHKNNPSNPSLLWMVQQIDAAQVGILWAHDAFEDVPTVKAYFDAKRGLNLPNPSSQIASSPTGTESKLPPSVLGELHKDVRGKFHDSLGGITPQWVLEYIPLWKHFLDGNKQQCKELNINRGRGREIRHERPLYHRSVQLLERIGYKPRVRCQSGMDPIYVDW</sequence>
<accession>A0A0C3QUI8</accession>
<feature type="domain" description="T6SS Phospholipase effector Tle1-like catalytic" evidence="2">
    <location>
        <begin position="228"/>
        <end position="462"/>
    </location>
</feature>
<dbReference type="SUPFAM" id="SSF53474">
    <property type="entry name" value="alpha/beta-Hydrolases"/>
    <property type="match status" value="1"/>
</dbReference>